<dbReference type="EMBL" id="JPMV01000019">
    <property type="protein sequence ID" value="KGI81334.1"/>
    <property type="molecule type" value="Genomic_DNA"/>
</dbReference>
<evidence type="ECO:0000313" key="4">
    <source>
        <dbReference type="Proteomes" id="UP000029737"/>
    </source>
</evidence>
<gene>
    <name evidence="2" type="ORF">CDG81_11615</name>
    <name evidence="3" type="ORF">IL38_11695</name>
</gene>
<dbReference type="EMBL" id="CP022752">
    <property type="protein sequence ID" value="ASU78817.1"/>
    <property type="molecule type" value="Genomic_DNA"/>
</dbReference>
<accession>A0A099D5M7</accession>
<reference evidence="2 5" key="2">
    <citation type="submission" date="2017-08" db="EMBL/GenBank/DDBJ databases">
        <title>The complete genome sequence of moderately halophilic actinomycete Actinopolyspora erythraea YIM 90600, the producer of novel erythromycin, novel actinopolysporins A-C and tubercidin.</title>
        <authorList>
            <person name="Yin M."/>
            <person name="Tang S."/>
        </authorList>
    </citation>
    <scope>NUCLEOTIDE SEQUENCE [LARGE SCALE GENOMIC DNA]</scope>
    <source>
        <strain evidence="2 5">YIM 90600</strain>
    </source>
</reference>
<dbReference type="KEGG" id="aey:CDG81_11615"/>
<dbReference type="HOGENOM" id="CLU_2696155_0_0_11"/>
<sequence length="73" mass="8010">MNHAGAPQPLTGWKRSGELSWPGGVPPVPLRRTPWRPRGALPAFVAARAHYRTFESRGGPHRSAGHAESDFTR</sequence>
<proteinExistence type="predicted"/>
<dbReference type="Proteomes" id="UP000029737">
    <property type="component" value="Unassembled WGS sequence"/>
</dbReference>
<organism evidence="2 5">
    <name type="scientific">Actinopolyspora erythraea</name>
    <dbReference type="NCBI Taxonomy" id="414996"/>
    <lineage>
        <taxon>Bacteria</taxon>
        <taxon>Bacillati</taxon>
        <taxon>Actinomycetota</taxon>
        <taxon>Actinomycetes</taxon>
        <taxon>Actinopolysporales</taxon>
        <taxon>Actinopolysporaceae</taxon>
        <taxon>Actinopolyspora</taxon>
    </lineage>
</organism>
<name>A0A099D5M7_9ACTN</name>
<evidence type="ECO:0000313" key="3">
    <source>
        <dbReference type="EMBL" id="KGI81334.1"/>
    </source>
</evidence>
<protein>
    <submittedName>
        <fullName evidence="2">Uncharacterized protein</fullName>
    </submittedName>
</protein>
<feature type="region of interest" description="Disordered" evidence="1">
    <location>
        <begin position="54"/>
        <end position="73"/>
    </location>
</feature>
<keyword evidence="4" id="KW-1185">Reference proteome</keyword>
<evidence type="ECO:0000313" key="2">
    <source>
        <dbReference type="EMBL" id="ASU78817.1"/>
    </source>
</evidence>
<feature type="region of interest" description="Disordered" evidence="1">
    <location>
        <begin position="1"/>
        <end position="37"/>
    </location>
</feature>
<dbReference type="AlphaFoldDB" id="A0A099D5M7"/>
<dbReference type="Proteomes" id="UP000215043">
    <property type="component" value="Chromosome"/>
</dbReference>
<evidence type="ECO:0000313" key="5">
    <source>
        <dbReference type="Proteomes" id="UP000215043"/>
    </source>
</evidence>
<evidence type="ECO:0000256" key="1">
    <source>
        <dbReference type="SAM" id="MobiDB-lite"/>
    </source>
</evidence>
<reference evidence="3 4" key="1">
    <citation type="journal article" date="2014" name="PLoS ONE">
        <title>Identification and Characterization of a New Erythromycin Biosynthetic Gene Cluster in Actinopolyspora erythraea YIM90600, a Novel Erythronolide-Producing Halophilic Actinomycete Isolated from Salt Field.</title>
        <authorList>
            <person name="Chen D."/>
            <person name="Feng J."/>
            <person name="Huang L."/>
            <person name="Zhang Q."/>
            <person name="Wu J."/>
            <person name="Zhu X."/>
            <person name="Duan Y."/>
            <person name="Xu Z."/>
        </authorList>
    </citation>
    <scope>NUCLEOTIDE SEQUENCE [LARGE SCALE GENOMIC DNA]</scope>
    <source>
        <strain evidence="3 4">YIM90600</strain>
    </source>
</reference>